<dbReference type="GO" id="GO:0046872">
    <property type="term" value="F:metal ion binding"/>
    <property type="evidence" value="ECO:0007669"/>
    <property type="project" value="InterPro"/>
</dbReference>
<keyword evidence="3" id="KW-1185">Reference proteome</keyword>
<dbReference type="OrthoDB" id="5178565at2"/>
<reference evidence="2 3" key="1">
    <citation type="submission" date="2018-03" db="EMBL/GenBank/DDBJ databases">
        <title>Bioinformatic expansion and discovery of thiopeptide antibiotics.</title>
        <authorList>
            <person name="Schwalen C.J."/>
            <person name="Hudson G.A."/>
            <person name="Mitchell D.A."/>
        </authorList>
    </citation>
    <scope>NUCLEOTIDE SEQUENCE [LARGE SCALE GENOMIC DNA]</scope>
    <source>
        <strain evidence="2 3">ATCC 21389</strain>
    </source>
</reference>
<dbReference type="InterPro" id="IPR034660">
    <property type="entry name" value="DinB/YfiT-like"/>
</dbReference>
<comment type="caution">
    <text evidence="2">The sequence shown here is derived from an EMBL/GenBank/DDBJ whole genome shotgun (WGS) entry which is preliminary data.</text>
</comment>
<dbReference type="Gene3D" id="1.20.120.450">
    <property type="entry name" value="dinb family like domain"/>
    <property type="match status" value="1"/>
</dbReference>
<accession>A0A2V4PKK5</accession>
<dbReference type="NCBIfam" id="TIGR03083">
    <property type="entry name" value="maleylpyruvate isomerase family mycothiol-dependent enzyme"/>
    <property type="match status" value="1"/>
</dbReference>
<dbReference type="SUPFAM" id="SSF109854">
    <property type="entry name" value="DinB/YfiT-like putative metalloenzymes"/>
    <property type="match status" value="1"/>
</dbReference>
<organism evidence="2 3">
    <name type="scientific">Streptomyces tateyamensis</name>
    <dbReference type="NCBI Taxonomy" id="565073"/>
    <lineage>
        <taxon>Bacteria</taxon>
        <taxon>Bacillati</taxon>
        <taxon>Actinomycetota</taxon>
        <taxon>Actinomycetes</taxon>
        <taxon>Kitasatosporales</taxon>
        <taxon>Streptomycetaceae</taxon>
        <taxon>Streptomyces</taxon>
    </lineage>
</organism>
<protein>
    <recommendedName>
        <fullName evidence="1">Mycothiol-dependent maleylpyruvate isomerase metal-binding domain-containing protein</fullName>
    </recommendedName>
</protein>
<dbReference type="InterPro" id="IPR017517">
    <property type="entry name" value="Maleyloyr_isom"/>
</dbReference>
<dbReference type="InterPro" id="IPR024344">
    <property type="entry name" value="MDMPI_metal-binding"/>
</dbReference>
<evidence type="ECO:0000259" key="1">
    <source>
        <dbReference type="Pfam" id="PF11716"/>
    </source>
</evidence>
<name>A0A2V4PKK5_9ACTN</name>
<sequence>MAIQQTDLQAQTYAERERLATLLSELTPAQWDAPSLCEGWRVREVVAHITLPFRSGPLRWVTGLALARFSVNRYCDTAARRDGARMTGAELLAALRDNVRHPWQPPGGGQAGALSHDVIHGLDITEALGLPPAPADRIATVLAHSDGRGLAFFGVDLTGLTLRATDADAEFGTGERVVALPAKDVLLTITGRRPLPAADRAVRAD</sequence>
<evidence type="ECO:0000313" key="3">
    <source>
        <dbReference type="Proteomes" id="UP000248039"/>
    </source>
</evidence>
<dbReference type="EMBL" id="PYBW01000024">
    <property type="protein sequence ID" value="PYC84749.1"/>
    <property type="molecule type" value="Genomic_DNA"/>
</dbReference>
<evidence type="ECO:0000313" key="2">
    <source>
        <dbReference type="EMBL" id="PYC84749.1"/>
    </source>
</evidence>
<dbReference type="Proteomes" id="UP000248039">
    <property type="component" value="Unassembled WGS sequence"/>
</dbReference>
<feature type="domain" description="Mycothiol-dependent maleylpyruvate isomerase metal-binding" evidence="1">
    <location>
        <begin position="14"/>
        <end position="100"/>
    </location>
</feature>
<dbReference type="RefSeq" id="WP_110667056.1">
    <property type="nucleotide sequence ID" value="NZ_PYBW01000024.1"/>
</dbReference>
<gene>
    <name evidence="2" type="ORF">C7C46_07555</name>
</gene>
<dbReference type="Pfam" id="PF11716">
    <property type="entry name" value="MDMPI_N"/>
    <property type="match status" value="1"/>
</dbReference>
<dbReference type="AlphaFoldDB" id="A0A2V4PKK5"/>
<proteinExistence type="predicted"/>